<keyword evidence="2" id="KW-0808">Transferase</keyword>
<dbReference type="GO" id="GO:0032259">
    <property type="term" value="P:methylation"/>
    <property type="evidence" value="ECO:0007669"/>
    <property type="project" value="UniProtKB-KW"/>
</dbReference>
<dbReference type="EMBL" id="MQTW01001081">
    <property type="protein sequence ID" value="RYC78536.1"/>
    <property type="molecule type" value="Genomic_DNA"/>
</dbReference>
<keyword evidence="5" id="KW-0804">Transcription</keyword>
<dbReference type="PANTHER" id="PTHR45747">
    <property type="entry name" value="HISTONE-LYSINE N-METHYLTRANSFERASE E(Z)"/>
    <property type="match status" value="1"/>
</dbReference>
<dbReference type="InterPro" id="IPR040968">
    <property type="entry name" value="EZH2_MCSS_fung"/>
</dbReference>
<dbReference type="Pfam" id="PF18601">
    <property type="entry name" value="EZH2_N"/>
    <property type="match status" value="1"/>
</dbReference>
<dbReference type="AlphaFoldDB" id="A0A4V1RXL6"/>
<dbReference type="InterPro" id="IPR026489">
    <property type="entry name" value="CXC_dom"/>
</dbReference>
<evidence type="ECO:0000256" key="4">
    <source>
        <dbReference type="ARBA" id="ARBA00023015"/>
    </source>
</evidence>
<accession>A0A4V1RXL6</accession>
<dbReference type="GO" id="GO:0031507">
    <property type="term" value="P:heterochromatin formation"/>
    <property type="evidence" value="ECO:0007669"/>
    <property type="project" value="TreeGrafter"/>
</dbReference>
<evidence type="ECO:0000259" key="7">
    <source>
        <dbReference type="PROSITE" id="PS51633"/>
    </source>
</evidence>
<dbReference type="GO" id="GO:0003682">
    <property type="term" value="F:chromatin binding"/>
    <property type="evidence" value="ECO:0007669"/>
    <property type="project" value="TreeGrafter"/>
</dbReference>
<evidence type="ECO:0000313" key="8">
    <source>
        <dbReference type="EMBL" id="RYC78536.1"/>
    </source>
</evidence>
<dbReference type="Gene3D" id="2.170.270.10">
    <property type="entry name" value="SET domain"/>
    <property type="match status" value="1"/>
</dbReference>
<evidence type="ECO:0000256" key="6">
    <source>
        <dbReference type="SAM" id="MobiDB-lite"/>
    </source>
</evidence>
<evidence type="ECO:0000256" key="5">
    <source>
        <dbReference type="ARBA" id="ARBA00023163"/>
    </source>
</evidence>
<sequence length="565" mass="64762">MTSYIIESTKPMERRVLTGKDLFAGLSSKPALADEVDTMRIKFKEHSRPQSNKREDRYKVRPIETDEERVPRYRFHHVEIKKNILTPNTMLTFVPHLRDLESSEETKYNVWLQELEDIDRKSGFNPMSREEKVRVTVRSEVASTVSLYLESWLDRLRLPDCDKSTLIRYVANRESDDTITPRQKSDILNAHPPAESSTPQSDSAVEMFTEAFHRVFSQNESSMKHITLRDVLLLDKSVDSIMDTKPTVKDSSPSLNGNEYEAAEFNLETYSILGCLLCFSHSCEHGEYDASNTKRCLSMLPRLSNTLRRRRRIPSDKANVANGHPHNPCKRSCHQTSATSLVKSAQRPWTPEEHILMRSTIVTADHSRVQTDPFCIVAHLVDRDCRDVFHEYQCLGINLPPCESVSKTPIRTVPWYDRFKREFIGDWENRTRSQEHQRRELIEPCSHEGPCTMEKCICVRHGYLCEKYCECTVEDCAYKFTGCACHSQGKTCLSKQKDRPCICVQLHRECDPDLCDTCGVLQRADPENAEDELILATGCQNCSLQRGLTKALVLGQSQLEGVGYG</sequence>
<organism evidence="8 9">
    <name type="scientific">Fusarium oxysporum f. sp. narcissi</name>
    <dbReference type="NCBI Taxonomy" id="451672"/>
    <lineage>
        <taxon>Eukaryota</taxon>
        <taxon>Fungi</taxon>
        <taxon>Dikarya</taxon>
        <taxon>Ascomycota</taxon>
        <taxon>Pezizomycotina</taxon>
        <taxon>Sordariomycetes</taxon>
        <taxon>Hypocreomycetidae</taxon>
        <taxon>Hypocreales</taxon>
        <taxon>Nectriaceae</taxon>
        <taxon>Fusarium</taxon>
        <taxon>Fusarium oxysporum species complex</taxon>
    </lineage>
</organism>
<keyword evidence="1" id="KW-0489">Methyltransferase</keyword>
<dbReference type="Proteomes" id="UP000290540">
    <property type="component" value="Unassembled WGS sequence"/>
</dbReference>
<gene>
    <name evidence="8" type="ORF">BFJ63_vAg18589</name>
</gene>
<dbReference type="InterPro" id="IPR046341">
    <property type="entry name" value="SET_dom_sf"/>
</dbReference>
<comment type="caution">
    <text evidence="8">The sequence shown here is derived from an EMBL/GenBank/DDBJ whole genome shotgun (WGS) entry which is preliminary data.</text>
</comment>
<dbReference type="InterPro" id="IPR040595">
    <property type="entry name" value="EZH2_N"/>
</dbReference>
<dbReference type="InterPro" id="IPR048360">
    <property type="entry name" value="Ezh2_CXC_fung"/>
</dbReference>
<feature type="domain" description="CXC" evidence="7">
    <location>
        <begin position="421"/>
        <end position="535"/>
    </location>
</feature>
<dbReference type="GO" id="GO:0046976">
    <property type="term" value="F:histone H3K27 methyltransferase activity"/>
    <property type="evidence" value="ECO:0007669"/>
    <property type="project" value="TreeGrafter"/>
</dbReference>
<keyword evidence="4" id="KW-0805">Transcription regulation</keyword>
<dbReference type="SUPFAM" id="SSF82199">
    <property type="entry name" value="SET domain"/>
    <property type="match status" value="1"/>
</dbReference>
<evidence type="ECO:0000256" key="2">
    <source>
        <dbReference type="ARBA" id="ARBA00022679"/>
    </source>
</evidence>
<reference evidence="8 9" key="1">
    <citation type="submission" date="2016-12" db="EMBL/GenBank/DDBJ databases">
        <title>Draft genome sequence of Fusarium oxysporum causing rot on Narcissus.</title>
        <authorList>
            <person name="Armitage A.D."/>
            <person name="Taylor A."/>
            <person name="Clarkson J.P."/>
            <person name="Harrison R.J."/>
            <person name="Jackson A.C."/>
        </authorList>
    </citation>
    <scope>NUCLEOTIDE SEQUENCE [LARGE SCALE GENOMIC DNA]</scope>
    <source>
        <strain evidence="8 9">N139</strain>
    </source>
</reference>
<proteinExistence type="predicted"/>
<feature type="non-terminal residue" evidence="8">
    <location>
        <position position="565"/>
    </location>
</feature>
<evidence type="ECO:0000256" key="3">
    <source>
        <dbReference type="ARBA" id="ARBA00022691"/>
    </source>
</evidence>
<evidence type="ECO:0000313" key="9">
    <source>
        <dbReference type="Proteomes" id="UP000290540"/>
    </source>
</evidence>
<dbReference type="PROSITE" id="PS51633">
    <property type="entry name" value="CXC"/>
    <property type="match status" value="1"/>
</dbReference>
<dbReference type="GO" id="GO:0005634">
    <property type="term" value="C:nucleus"/>
    <property type="evidence" value="ECO:0007669"/>
    <property type="project" value="TreeGrafter"/>
</dbReference>
<name>A0A4V1RXL6_FUSOX</name>
<keyword evidence="3" id="KW-0949">S-adenosyl-L-methionine</keyword>
<dbReference type="Pfam" id="PF21509">
    <property type="entry name" value="Ezh2-like__CXC_fung"/>
    <property type="match status" value="1"/>
</dbReference>
<dbReference type="InterPro" id="IPR045318">
    <property type="entry name" value="EZH1/2-like"/>
</dbReference>
<protein>
    <recommendedName>
        <fullName evidence="7">CXC domain-containing protein</fullName>
    </recommendedName>
</protein>
<dbReference type="Pfam" id="PF18600">
    <property type="entry name" value="Ezh2_MCSS_fung"/>
    <property type="match status" value="1"/>
</dbReference>
<feature type="region of interest" description="Disordered" evidence="6">
    <location>
        <begin position="178"/>
        <end position="202"/>
    </location>
</feature>
<dbReference type="PANTHER" id="PTHR45747:SF4">
    <property type="entry name" value="HISTONE-LYSINE N-METHYLTRANSFERASE E(Z)"/>
    <property type="match status" value="1"/>
</dbReference>
<evidence type="ECO:0000256" key="1">
    <source>
        <dbReference type="ARBA" id="ARBA00022603"/>
    </source>
</evidence>